<dbReference type="Proteomes" id="UP000299102">
    <property type="component" value="Unassembled WGS sequence"/>
</dbReference>
<protein>
    <submittedName>
        <fullName evidence="2">Uncharacterized protein</fullName>
    </submittedName>
</protein>
<sequence length="89" mass="9998">MQFDSPTMAVDGAPRAPRPAPAAAHLGARSRALDICGARDSRAHSNFNTLTRLIISTSRMESKLVYVMGFRSRRRSPHGEYERRRRTIS</sequence>
<feature type="region of interest" description="Disordered" evidence="1">
    <location>
        <begin position="1"/>
        <end position="25"/>
    </location>
</feature>
<evidence type="ECO:0000256" key="1">
    <source>
        <dbReference type="SAM" id="MobiDB-lite"/>
    </source>
</evidence>
<evidence type="ECO:0000313" key="2">
    <source>
        <dbReference type="EMBL" id="GBP92530.1"/>
    </source>
</evidence>
<accession>A0A4C1ZX17</accession>
<reference evidence="2 3" key="1">
    <citation type="journal article" date="2019" name="Commun. Biol.">
        <title>The bagworm genome reveals a unique fibroin gene that provides high tensile strength.</title>
        <authorList>
            <person name="Kono N."/>
            <person name="Nakamura H."/>
            <person name="Ohtoshi R."/>
            <person name="Tomita M."/>
            <person name="Numata K."/>
            <person name="Arakawa K."/>
        </authorList>
    </citation>
    <scope>NUCLEOTIDE SEQUENCE [LARGE SCALE GENOMIC DNA]</scope>
</reference>
<organism evidence="2 3">
    <name type="scientific">Eumeta variegata</name>
    <name type="common">Bagworm moth</name>
    <name type="synonym">Eumeta japonica</name>
    <dbReference type="NCBI Taxonomy" id="151549"/>
    <lineage>
        <taxon>Eukaryota</taxon>
        <taxon>Metazoa</taxon>
        <taxon>Ecdysozoa</taxon>
        <taxon>Arthropoda</taxon>
        <taxon>Hexapoda</taxon>
        <taxon>Insecta</taxon>
        <taxon>Pterygota</taxon>
        <taxon>Neoptera</taxon>
        <taxon>Endopterygota</taxon>
        <taxon>Lepidoptera</taxon>
        <taxon>Glossata</taxon>
        <taxon>Ditrysia</taxon>
        <taxon>Tineoidea</taxon>
        <taxon>Psychidae</taxon>
        <taxon>Oiketicinae</taxon>
        <taxon>Eumeta</taxon>
    </lineage>
</organism>
<name>A0A4C1ZX17_EUMVA</name>
<dbReference type="EMBL" id="BGZK01002281">
    <property type="protein sequence ID" value="GBP92530.1"/>
    <property type="molecule type" value="Genomic_DNA"/>
</dbReference>
<proteinExistence type="predicted"/>
<gene>
    <name evidence="2" type="ORF">EVAR_61849_1</name>
</gene>
<evidence type="ECO:0000313" key="3">
    <source>
        <dbReference type="Proteomes" id="UP000299102"/>
    </source>
</evidence>
<comment type="caution">
    <text evidence="2">The sequence shown here is derived from an EMBL/GenBank/DDBJ whole genome shotgun (WGS) entry which is preliminary data.</text>
</comment>
<keyword evidence="3" id="KW-1185">Reference proteome</keyword>
<dbReference type="AlphaFoldDB" id="A0A4C1ZX17"/>